<keyword evidence="1" id="KW-0732">Signal</keyword>
<proteinExistence type="predicted"/>
<evidence type="ECO:0000313" key="2">
    <source>
        <dbReference type="Ensembl" id="ENSMGAP00000020107.1"/>
    </source>
</evidence>
<reference evidence="2" key="3">
    <citation type="submission" date="2025-09" db="UniProtKB">
        <authorList>
            <consortium name="Ensembl"/>
        </authorList>
    </citation>
    <scope>IDENTIFICATION</scope>
</reference>
<evidence type="ECO:0000256" key="1">
    <source>
        <dbReference type="SAM" id="SignalP"/>
    </source>
</evidence>
<evidence type="ECO:0000313" key="3">
    <source>
        <dbReference type="Proteomes" id="UP000001645"/>
    </source>
</evidence>
<dbReference type="InParanoid" id="A0A803XKR1"/>
<feature type="chain" id="PRO_5032659196" evidence="1">
    <location>
        <begin position="22"/>
        <end position="76"/>
    </location>
</feature>
<sequence>RAINVSYFRFWLKWLWRLLTGKCELQRVLEGAKEGARRTLGIEHSLGSSKNKVIIKNNKIMKNRGNYLLLSTLFQR</sequence>
<dbReference type="Proteomes" id="UP000001645">
    <property type="component" value="Chromosome 4"/>
</dbReference>
<dbReference type="Ensembl" id="ENSMGAT00000024453.1">
    <property type="protein sequence ID" value="ENSMGAP00000020107.1"/>
    <property type="gene ID" value="ENSMGAG00000019878.1"/>
</dbReference>
<dbReference type="AlphaFoldDB" id="A0A803XKR1"/>
<organism evidence="2 3">
    <name type="scientific">Meleagris gallopavo</name>
    <name type="common">Wild turkey</name>
    <dbReference type="NCBI Taxonomy" id="9103"/>
    <lineage>
        <taxon>Eukaryota</taxon>
        <taxon>Metazoa</taxon>
        <taxon>Chordata</taxon>
        <taxon>Craniata</taxon>
        <taxon>Vertebrata</taxon>
        <taxon>Euteleostomi</taxon>
        <taxon>Archelosauria</taxon>
        <taxon>Archosauria</taxon>
        <taxon>Dinosauria</taxon>
        <taxon>Saurischia</taxon>
        <taxon>Theropoda</taxon>
        <taxon>Coelurosauria</taxon>
        <taxon>Aves</taxon>
        <taxon>Neognathae</taxon>
        <taxon>Galloanserae</taxon>
        <taxon>Galliformes</taxon>
        <taxon>Phasianidae</taxon>
        <taxon>Meleagridinae</taxon>
        <taxon>Meleagris</taxon>
    </lineage>
</organism>
<accession>A0A803XKR1</accession>
<feature type="signal peptide" evidence="1">
    <location>
        <begin position="1"/>
        <end position="21"/>
    </location>
</feature>
<name>A0A803XKR1_MELGA</name>
<reference evidence="2" key="2">
    <citation type="submission" date="2025-08" db="UniProtKB">
        <authorList>
            <consortium name="Ensembl"/>
        </authorList>
    </citation>
    <scope>IDENTIFICATION</scope>
</reference>
<keyword evidence="3" id="KW-1185">Reference proteome</keyword>
<protein>
    <submittedName>
        <fullName evidence="2">Uncharacterized protein</fullName>
    </submittedName>
</protein>
<reference evidence="2 3" key="1">
    <citation type="journal article" date="2010" name="PLoS Biol.">
        <title>Multi-platform next-generation sequencing of the domestic turkey (Meleagris gallopavo): genome assembly and analysis.</title>
        <authorList>
            <person name="Dalloul R.A."/>
            <person name="Long J.A."/>
            <person name="Zimin A.V."/>
            <person name="Aslam L."/>
            <person name="Beal K."/>
            <person name="Blomberg L.A."/>
            <person name="Bouffard P."/>
            <person name="Burt D.W."/>
            <person name="Crasta O."/>
            <person name="Crooijmans R.P."/>
            <person name="Cooper K."/>
            <person name="Coulombe R.A."/>
            <person name="De S."/>
            <person name="Delany M.E."/>
            <person name="Dodgson J.B."/>
            <person name="Dong J.J."/>
            <person name="Evans C."/>
            <person name="Frederickson K.M."/>
            <person name="Flicek P."/>
            <person name="Florea L."/>
            <person name="Folkerts O."/>
            <person name="Groenen M.A."/>
            <person name="Harkins T.T."/>
            <person name="Herrero J."/>
            <person name="Hoffmann S."/>
            <person name="Megens H.J."/>
            <person name="Jiang A."/>
            <person name="de Jong P."/>
            <person name="Kaiser P."/>
            <person name="Kim H."/>
            <person name="Kim K.W."/>
            <person name="Kim S."/>
            <person name="Langenberger D."/>
            <person name="Lee M.K."/>
            <person name="Lee T."/>
            <person name="Mane S."/>
            <person name="Marcais G."/>
            <person name="Marz M."/>
            <person name="McElroy A.P."/>
            <person name="Modise T."/>
            <person name="Nefedov M."/>
            <person name="Notredame C."/>
            <person name="Paton I.R."/>
            <person name="Payne W.S."/>
            <person name="Pertea G."/>
            <person name="Prickett D."/>
            <person name="Puiu D."/>
            <person name="Qioa D."/>
            <person name="Raineri E."/>
            <person name="Ruffier M."/>
            <person name="Salzberg S.L."/>
            <person name="Schatz M.C."/>
            <person name="Scheuring C."/>
            <person name="Schmidt C.J."/>
            <person name="Schroeder S."/>
            <person name="Searle S.M."/>
            <person name="Smith E.J."/>
            <person name="Smith J."/>
            <person name="Sonstegard T.S."/>
            <person name="Stadler P.F."/>
            <person name="Tafer H."/>
            <person name="Tu Z.J."/>
            <person name="Van Tassell C.P."/>
            <person name="Vilella A.J."/>
            <person name="Williams K.P."/>
            <person name="Yorke J.A."/>
            <person name="Zhang L."/>
            <person name="Zhang H.B."/>
            <person name="Zhang X."/>
            <person name="Zhang Y."/>
            <person name="Reed K.M."/>
        </authorList>
    </citation>
    <scope>NUCLEOTIDE SEQUENCE [LARGE SCALE GENOMIC DNA]</scope>
</reference>